<evidence type="ECO:0000259" key="4">
    <source>
        <dbReference type="Pfam" id="PF24521"/>
    </source>
</evidence>
<dbReference type="Proteomes" id="UP000028545">
    <property type="component" value="Unassembled WGS sequence"/>
</dbReference>
<feature type="domain" description="KRIT1 ARM-repeats" evidence="4">
    <location>
        <begin position="590"/>
        <end position="736"/>
    </location>
</feature>
<feature type="compositionally biased region" description="Low complexity" evidence="2">
    <location>
        <begin position="35"/>
        <end position="53"/>
    </location>
</feature>
<proteinExistence type="predicted"/>
<feature type="compositionally biased region" description="Polar residues" evidence="2">
    <location>
        <begin position="340"/>
        <end position="353"/>
    </location>
</feature>
<feature type="compositionally biased region" description="Basic and acidic residues" evidence="2">
    <location>
        <begin position="733"/>
        <end position="776"/>
    </location>
</feature>
<dbReference type="SMART" id="SM00248">
    <property type="entry name" value="ANK"/>
    <property type="match status" value="5"/>
</dbReference>
<comment type="caution">
    <text evidence="5">The sequence shown here is derived from an EMBL/GenBank/DDBJ whole genome shotgun (WGS) entry which is preliminary data.</text>
</comment>
<accession>A0A084G5J5</accession>
<reference evidence="5 6" key="1">
    <citation type="journal article" date="2014" name="Genome Announc.">
        <title>Draft genome sequence of the pathogenic fungus Scedosporium apiospermum.</title>
        <authorList>
            <person name="Vandeputte P."/>
            <person name="Ghamrawi S."/>
            <person name="Rechenmann M."/>
            <person name="Iltis A."/>
            <person name="Giraud S."/>
            <person name="Fleury M."/>
            <person name="Thornton C."/>
            <person name="Delhaes L."/>
            <person name="Meyer W."/>
            <person name="Papon N."/>
            <person name="Bouchara J.P."/>
        </authorList>
    </citation>
    <scope>NUCLEOTIDE SEQUENCE [LARGE SCALE GENOMIC DNA]</scope>
    <source>
        <strain evidence="5 6">IHEM 14462</strain>
    </source>
</reference>
<gene>
    <name evidence="5" type="ORF">SAPIO_CDS5848</name>
</gene>
<feature type="compositionally biased region" description="Basic residues" evidence="2">
    <location>
        <begin position="297"/>
        <end position="307"/>
    </location>
</feature>
<feature type="region of interest" description="Disordered" evidence="2">
    <location>
        <begin position="1607"/>
        <end position="1677"/>
    </location>
</feature>
<dbReference type="PANTHER" id="PTHR24149:SF14">
    <property type="entry name" value="ANKYRIN REPEAT DOMAIN 12"/>
    <property type="match status" value="1"/>
</dbReference>
<dbReference type="PROSITE" id="PS50088">
    <property type="entry name" value="ANK_REPEAT"/>
    <property type="match status" value="2"/>
</dbReference>
<dbReference type="PANTHER" id="PTHR24149">
    <property type="entry name" value="ANKYRIN REPEAT DOMAIN-CONTAINING PROTEIN 12"/>
    <property type="match status" value="1"/>
</dbReference>
<organism evidence="5 6">
    <name type="scientific">Pseudallescheria apiosperma</name>
    <name type="common">Scedosporium apiospermum</name>
    <dbReference type="NCBI Taxonomy" id="563466"/>
    <lineage>
        <taxon>Eukaryota</taxon>
        <taxon>Fungi</taxon>
        <taxon>Dikarya</taxon>
        <taxon>Ascomycota</taxon>
        <taxon>Pezizomycotina</taxon>
        <taxon>Sordariomycetes</taxon>
        <taxon>Hypocreomycetidae</taxon>
        <taxon>Microascales</taxon>
        <taxon>Microascaceae</taxon>
        <taxon>Scedosporium</taxon>
    </lineage>
</organism>
<feature type="compositionally biased region" description="Polar residues" evidence="2">
    <location>
        <begin position="585"/>
        <end position="595"/>
    </location>
</feature>
<feature type="compositionally biased region" description="Basic and acidic residues" evidence="2">
    <location>
        <begin position="22"/>
        <end position="32"/>
    </location>
</feature>
<feature type="compositionally biased region" description="Basic and acidic residues" evidence="2">
    <location>
        <begin position="540"/>
        <end position="570"/>
    </location>
</feature>
<feature type="region of interest" description="Disordered" evidence="2">
    <location>
        <begin position="1"/>
        <end position="409"/>
    </location>
</feature>
<feature type="compositionally biased region" description="Basic and acidic residues" evidence="2">
    <location>
        <begin position="807"/>
        <end position="824"/>
    </location>
</feature>
<dbReference type="PROSITE" id="PS50297">
    <property type="entry name" value="ANK_REP_REGION"/>
    <property type="match status" value="2"/>
</dbReference>
<feature type="repeat" description="ANK" evidence="1">
    <location>
        <begin position="448"/>
        <end position="480"/>
    </location>
</feature>
<dbReference type="Pfam" id="PF24521">
    <property type="entry name" value="Ank_KRIT1"/>
    <property type="match status" value="1"/>
</dbReference>
<feature type="compositionally biased region" description="Basic and acidic residues" evidence="2">
    <location>
        <begin position="1029"/>
        <end position="1053"/>
    </location>
</feature>
<dbReference type="GeneID" id="27724920"/>
<evidence type="ECO:0000259" key="3">
    <source>
        <dbReference type="Pfam" id="PF24513"/>
    </source>
</evidence>
<name>A0A084G5J5_PSEDA</name>
<keyword evidence="5" id="KW-0378">Hydrolase</keyword>
<evidence type="ECO:0000313" key="6">
    <source>
        <dbReference type="Proteomes" id="UP000028545"/>
    </source>
</evidence>
<dbReference type="KEGG" id="sapo:SAPIO_CDS5848"/>
<dbReference type="RefSeq" id="XP_016642406.1">
    <property type="nucleotide sequence ID" value="XM_016788090.1"/>
</dbReference>
<dbReference type="OrthoDB" id="194358at2759"/>
<dbReference type="InterPro" id="IPR036770">
    <property type="entry name" value="Ankyrin_rpt-contain_sf"/>
</dbReference>
<dbReference type="InterPro" id="IPR056015">
    <property type="entry name" value="DUF7593"/>
</dbReference>
<dbReference type="HOGENOM" id="CLU_002229_0_0_1"/>
<dbReference type="GO" id="GO:0016787">
    <property type="term" value="F:hydrolase activity"/>
    <property type="evidence" value="ECO:0007669"/>
    <property type="project" value="UniProtKB-KW"/>
</dbReference>
<keyword evidence="1" id="KW-0040">ANK repeat</keyword>
<feature type="compositionally biased region" description="Low complexity" evidence="2">
    <location>
        <begin position="161"/>
        <end position="178"/>
    </location>
</feature>
<feature type="region of interest" description="Disordered" evidence="2">
    <location>
        <begin position="540"/>
        <end position="595"/>
    </location>
</feature>
<dbReference type="SUPFAM" id="SSF48403">
    <property type="entry name" value="Ankyrin repeat"/>
    <property type="match status" value="1"/>
</dbReference>
<feature type="repeat" description="ANK" evidence="1">
    <location>
        <begin position="481"/>
        <end position="513"/>
    </location>
</feature>
<dbReference type="GO" id="GO:0005654">
    <property type="term" value="C:nucleoplasm"/>
    <property type="evidence" value="ECO:0007669"/>
    <property type="project" value="TreeGrafter"/>
</dbReference>
<feature type="compositionally biased region" description="Basic and acidic residues" evidence="2">
    <location>
        <begin position="118"/>
        <end position="160"/>
    </location>
</feature>
<feature type="region of interest" description="Disordered" evidence="2">
    <location>
        <begin position="733"/>
        <end position="1336"/>
    </location>
</feature>
<dbReference type="EMBL" id="JOWA01000099">
    <property type="protein sequence ID" value="KEZ42607.1"/>
    <property type="molecule type" value="Genomic_DNA"/>
</dbReference>
<evidence type="ECO:0000256" key="1">
    <source>
        <dbReference type="PROSITE-ProRule" id="PRU00023"/>
    </source>
</evidence>
<feature type="region of interest" description="Disordered" evidence="2">
    <location>
        <begin position="1561"/>
        <end position="1585"/>
    </location>
</feature>
<dbReference type="InterPro" id="IPR053210">
    <property type="entry name" value="ANKRD12"/>
</dbReference>
<feature type="compositionally biased region" description="Low complexity" evidence="2">
    <location>
        <begin position="1634"/>
        <end position="1655"/>
    </location>
</feature>
<sequence length="1677" mass="190390">MDAQNAAGPDKTKPAAAAASESTKRPDHDPDQNRSSSSSTSAKPPAAASKPSPNADKDVKLNTNSSADAGDDRSVADAASSDAETIVLPGKDGHSPSKVRKVKHENRSDDDIPATARKSRDRDRDHGNDHGGQRDHRDKERDKDGPHGREKERERERERSATTGASASASNSAAPSPSLKKKRLPEKLSENKPSLPAPGQRNKDTSASTPTSPPPKRRRSTDTNPRQSHADSDSDNARHRSPKASKERAKSSDKVIPHKRKAPKVESEDEEEQRKARRQRTAPASTGPSGGDSHSASHSHAHAHPSKHGRDQQKSSRPHDQTTARGRSVSPQPRPHRRSASTQLPSQSITGLSQKKKRVPAPLQSTDYHSDESSASGSPHPRSSKLRSLATPATADSTISPAKMAPHKKHLDAHGQTFLARACARGEYEQAKQRLTERPDDLNVADYAGNTPLQIAAINGCEDIVKLLIDAGCNLDCVNYDKDTPLLDAVDNGHLGVIKLLLDAGVNPRKANVNGEEPIDRVNDDMDNADEIRAVLKEARQRIGDRRRTSEEHHNERTDSRPSHGPESPRRSPVATSHGIAASGRRSTNMRATKTSNHLLYMPMDDKTLRQAAGRGDEETVTRILQVRDGCDDPEAMVNAARGGHDLVMQLLLALGGANPDPPPVPNVAPDVATPMLAAIGQENIKVIQLLLDQNNFDPTRRFKGDTYYEIARRRAGPNWKEEEHILQKAYDEYKKSRSKESSKKSPSRREREKEREAEREHKRANRNEAREESARSVKRSHAASPSRDAPEPKKKTTSSSKAALSPKEKKRPEPPTRHDDHHTSPKRGPGRPKKDDRVPSIAVSDRENSPAVHKQTKAKRTESDLAAISSEGETAKPRRKLISKGELRSEREKQRRTSQVSTGSSMKDPASPQDSRTDDHPEKEKLKGEKYHDRTKAIKRDESKDRLSVSGENSSKRHRSSATPPHSVSGDKEDSEVPTKRRRLDVDGKERRPKLSSSAAEDRPAKSNLSREQSLARSMKSAKASAIKARDDDDRKEPKAKKSSESNRRESNKSTSSEKSIHVKYEDADVDMADAPPLARSNEAEAKSKDNHQHHGQDKKRSADDADVTASKEEKKRRDAEEKEKEKERERERRKKREEEEAKRLEEEAKRKEAEERKRQKEEEEKKRRVEEEKERKRKEEEERKRKAEEEEKKRKEEEEKKRKEDEERKKREEEEERKRKEEEERLRREEEKRKKREEEEKKRLEEEERKRKEEEAKKRREEEERRRKEEEERKRKEEKERKKREEEERLQREQIEREAAEAARRKREEEERREREHRERQRAAREAEIRRQREEQERIRLAKLPPLLRWLETCPNPKTTDMAEKFKHMQGIRYDTIRPETTGTADGREQWVLNTQVALLLGEKDLALSRYTAWEKIPVSSLAKKAIWRLESNRYALISESMFDLGLQLPNYYGEGIDPCRMSYKVIERLRGEAWDKFLKLDMFFVKLSDLMFIVPTIPHLRGIRLSVEYRELPENESQLFGWKVSQKWKQDPNPDRFYGFAPRNKYYINGALVDEERPGLSATSSQPFPERRVPRRNGFQQVFPDDPEYVRLCKEQGLEHLLEDESRGAPITNGVQTNGPVSGAGAQVPNGTTHSVSSSAAAGSSPTTVASSRNLHSPQQHYRPLVNGINGTSN</sequence>
<feature type="compositionally biased region" description="Basic and acidic residues" evidence="2">
    <location>
        <begin position="916"/>
        <end position="948"/>
    </location>
</feature>
<feature type="compositionally biased region" description="Basic and acidic residues" evidence="2">
    <location>
        <begin position="833"/>
        <end position="849"/>
    </location>
</feature>
<feature type="compositionally biased region" description="Basic and acidic residues" evidence="2">
    <location>
        <begin position="308"/>
        <end position="322"/>
    </location>
</feature>
<dbReference type="OMA" id="GYNTPML"/>
<feature type="domain" description="DUF7593" evidence="3">
    <location>
        <begin position="1342"/>
        <end position="1502"/>
    </location>
</feature>
<feature type="compositionally biased region" description="Low complexity" evidence="2">
    <location>
        <begin position="1016"/>
        <end position="1028"/>
    </location>
</feature>
<dbReference type="Pfam" id="PF24513">
    <property type="entry name" value="DUF7593"/>
    <property type="match status" value="1"/>
</dbReference>
<evidence type="ECO:0000313" key="5">
    <source>
        <dbReference type="EMBL" id="KEZ42607.1"/>
    </source>
</evidence>
<protein>
    <submittedName>
        <fullName evidence="5">Uncharacterized protein</fullName>
    </submittedName>
</protein>
<feature type="compositionally biased region" description="Basic and acidic residues" evidence="2">
    <location>
        <begin position="884"/>
        <end position="896"/>
    </location>
</feature>
<feature type="compositionally biased region" description="Basic and acidic residues" evidence="2">
    <location>
        <begin position="228"/>
        <end position="256"/>
    </location>
</feature>
<dbReference type="VEuPathDB" id="FungiDB:SAPIO_CDS5848"/>
<dbReference type="Gene3D" id="1.25.40.20">
    <property type="entry name" value="Ankyrin repeat-containing domain"/>
    <property type="match status" value="2"/>
</dbReference>
<feature type="compositionally biased region" description="Basic and acidic residues" evidence="2">
    <location>
        <begin position="970"/>
        <end position="991"/>
    </location>
</feature>
<feature type="compositionally biased region" description="Basic and acidic residues" evidence="2">
    <location>
        <begin position="1083"/>
        <end position="1336"/>
    </location>
</feature>
<keyword evidence="6" id="KW-1185">Reference proteome</keyword>
<evidence type="ECO:0000256" key="2">
    <source>
        <dbReference type="SAM" id="MobiDB-lite"/>
    </source>
</evidence>
<dbReference type="Pfam" id="PF12796">
    <property type="entry name" value="Ank_2"/>
    <property type="match status" value="1"/>
</dbReference>
<dbReference type="InterPro" id="IPR056485">
    <property type="entry name" value="ARM_KRIT1"/>
</dbReference>
<dbReference type="InterPro" id="IPR002110">
    <property type="entry name" value="Ankyrin_rpt"/>
</dbReference>